<dbReference type="InterPro" id="IPR024563">
    <property type="entry name" value="YqhR"/>
</dbReference>
<proteinExistence type="predicted"/>
<keyword evidence="1" id="KW-0812">Transmembrane</keyword>
<keyword evidence="1" id="KW-1133">Transmembrane helix</keyword>
<keyword evidence="3" id="KW-1185">Reference proteome</keyword>
<sequence length="176" mass="20417">MKQQKLEQQEREQQMTYKMKVFLIGFFGGLIWSSIGYFTFFFHFIRIGPAFVLMPWILGDWKDTNIGQLVGILVISIVSIAIAFVYMLTLQKVKSMWVGVGFGLFLWVLIFYILNPFFPGLKTVPHLDSNTIVTSLCLFALYGLFIGYSISYEYAEQDFHKNHENSNDDPIEELLE</sequence>
<dbReference type="OrthoDB" id="2691442at2"/>
<keyword evidence="1" id="KW-0472">Membrane</keyword>
<accession>A0A161QLH4</accession>
<evidence type="ECO:0000256" key="1">
    <source>
        <dbReference type="SAM" id="Phobius"/>
    </source>
</evidence>
<organism evidence="2 3">
    <name type="scientific">Alkalihalobacillus trypoxylicola</name>
    <dbReference type="NCBI Taxonomy" id="519424"/>
    <lineage>
        <taxon>Bacteria</taxon>
        <taxon>Bacillati</taxon>
        <taxon>Bacillota</taxon>
        <taxon>Bacilli</taxon>
        <taxon>Bacillales</taxon>
        <taxon>Bacillaceae</taxon>
        <taxon>Alkalihalobacillus</taxon>
    </lineage>
</organism>
<dbReference type="RefSeq" id="WP_061948753.1">
    <property type="nucleotide sequence ID" value="NZ_LTAO01000013.1"/>
</dbReference>
<comment type="caution">
    <text evidence="2">The sequence shown here is derived from an EMBL/GenBank/DDBJ whole genome shotgun (WGS) entry which is preliminary data.</text>
</comment>
<gene>
    <name evidence="2" type="ORF">AZF04_18400</name>
</gene>
<protein>
    <submittedName>
        <fullName evidence="2">Uncharacterized protein</fullName>
    </submittedName>
</protein>
<evidence type="ECO:0000313" key="2">
    <source>
        <dbReference type="EMBL" id="KYG30968.1"/>
    </source>
</evidence>
<name>A0A161QLH4_9BACI</name>
<dbReference type="Pfam" id="PF11085">
    <property type="entry name" value="YqhR"/>
    <property type="match status" value="1"/>
</dbReference>
<reference evidence="2" key="1">
    <citation type="submission" date="2016-02" db="EMBL/GenBank/DDBJ databases">
        <title>Genome sequence of Bacillus trypoxylicola KCTC 13244(T).</title>
        <authorList>
            <person name="Jeong H."/>
            <person name="Park S.-H."/>
            <person name="Choi S.-K."/>
        </authorList>
    </citation>
    <scope>NUCLEOTIDE SEQUENCE [LARGE SCALE GENOMIC DNA]</scope>
    <source>
        <strain evidence="2">KCTC 13244</strain>
    </source>
</reference>
<dbReference type="STRING" id="519424.AZF04_18400"/>
<feature type="transmembrane region" description="Helical" evidence="1">
    <location>
        <begin position="21"/>
        <end position="45"/>
    </location>
</feature>
<evidence type="ECO:0000313" key="3">
    <source>
        <dbReference type="Proteomes" id="UP000075806"/>
    </source>
</evidence>
<dbReference type="Proteomes" id="UP000075806">
    <property type="component" value="Unassembled WGS sequence"/>
</dbReference>
<feature type="transmembrane region" description="Helical" evidence="1">
    <location>
        <begin position="130"/>
        <end position="151"/>
    </location>
</feature>
<feature type="transmembrane region" description="Helical" evidence="1">
    <location>
        <begin position="65"/>
        <end position="89"/>
    </location>
</feature>
<dbReference type="EMBL" id="LTAO01000013">
    <property type="protein sequence ID" value="KYG30968.1"/>
    <property type="molecule type" value="Genomic_DNA"/>
</dbReference>
<dbReference type="AlphaFoldDB" id="A0A161QLH4"/>
<feature type="transmembrane region" description="Helical" evidence="1">
    <location>
        <begin position="96"/>
        <end position="118"/>
    </location>
</feature>